<accession>A0A1F5E3N9</accession>
<dbReference type="AlphaFoldDB" id="A0A1F5E3N9"/>
<dbReference type="Gene3D" id="1.10.3910.10">
    <property type="entry name" value="SP0561-like"/>
    <property type="match status" value="1"/>
</dbReference>
<dbReference type="InterPro" id="IPR038062">
    <property type="entry name" value="ScdA-like_N_sf"/>
</dbReference>
<dbReference type="STRING" id="1797457.A2160_00485"/>
<protein>
    <recommendedName>
        <fullName evidence="1">DUF1858 domain-containing protein</fullName>
    </recommendedName>
</protein>
<sequence>MPKLKKPKPEITAKSNLADLLAAYPKLELVLFEDYGLHCVSCFAASFDSLGEGAKIHGMIDKEIDKMVLRLNKLVKMT</sequence>
<organism evidence="2 3">
    <name type="scientific">Candidatus Beckwithbacteria bacterium RBG_13_42_9</name>
    <dbReference type="NCBI Taxonomy" id="1797457"/>
    <lineage>
        <taxon>Bacteria</taxon>
        <taxon>Candidatus Beckwithiibacteriota</taxon>
    </lineage>
</organism>
<reference evidence="2 3" key="1">
    <citation type="journal article" date="2016" name="Nat. Commun.">
        <title>Thousands of microbial genomes shed light on interconnected biogeochemical processes in an aquifer system.</title>
        <authorList>
            <person name="Anantharaman K."/>
            <person name="Brown C.T."/>
            <person name="Hug L.A."/>
            <person name="Sharon I."/>
            <person name="Castelle C.J."/>
            <person name="Probst A.J."/>
            <person name="Thomas B.C."/>
            <person name="Singh A."/>
            <person name="Wilkins M.J."/>
            <person name="Karaoz U."/>
            <person name="Brodie E.L."/>
            <person name="Williams K.H."/>
            <person name="Hubbard S.S."/>
            <person name="Banfield J.F."/>
        </authorList>
    </citation>
    <scope>NUCLEOTIDE SEQUENCE [LARGE SCALE GENOMIC DNA]</scope>
</reference>
<dbReference type="SUPFAM" id="SSF140683">
    <property type="entry name" value="SP0561-like"/>
    <property type="match status" value="1"/>
</dbReference>
<comment type="caution">
    <text evidence="2">The sequence shown here is derived from an EMBL/GenBank/DDBJ whole genome shotgun (WGS) entry which is preliminary data.</text>
</comment>
<evidence type="ECO:0000313" key="2">
    <source>
        <dbReference type="EMBL" id="OGD62027.1"/>
    </source>
</evidence>
<evidence type="ECO:0000313" key="3">
    <source>
        <dbReference type="Proteomes" id="UP000177006"/>
    </source>
</evidence>
<dbReference type="Proteomes" id="UP000177006">
    <property type="component" value="Unassembled WGS sequence"/>
</dbReference>
<proteinExistence type="predicted"/>
<name>A0A1F5E3N9_9BACT</name>
<gene>
    <name evidence="2" type="ORF">A2160_00485</name>
</gene>
<dbReference type="EMBL" id="MEZK01000027">
    <property type="protein sequence ID" value="OGD62027.1"/>
    <property type="molecule type" value="Genomic_DNA"/>
</dbReference>
<evidence type="ECO:0000259" key="1">
    <source>
        <dbReference type="Pfam" id="PF08984"/>
    </source>
</evidence>
<dbReference type="InterPro" id="IPR015077">
    <property type="entry name" value="DUF1858"/>
</dbReference>
<dbReference type="Pfam" id="PF08984">
    <property type="entry name" value="DUF1858"/>
    <property type="match status" value="1"/>
</dbReference>
<feature type="domain" description="DUF1858" evidence="1">
    <location>
        <begin position="11"/>
        <end position="59"/>
    </location>
</feature>